<name>A0A5J6L0Z5_9MICO</name>
<keyword evidence="2" id="KW-0808">Transferase</keyword>
<proteinExistence type="predicted"/>
<dbReference type="PANTHER" id="PTHR43685">
    <property type="entry name" value="GLYCOSYLTRANSFERASE"/>
    <property type="match status" value="1"/>
</dbReference>
<dbReference type="GO" id="GO:0016740">
    <property type="term" value="F:transferase activity"/>
    <property type="evidence" value="ECO:0007669"/>
    <property type="project" value="UniProtKB-KW"/>
</dbReference>
<dbReference type="AlphaFoldDB" id="A0A5J6L0Z5"/>
<evidence type="ECO:0000313" key="3">
    <source>
        <dbReference type="Proteomes" id="UP000325516"/>
    </source>
</evidence>
<dbReference type="PANTHER" id="PTHR43685:SF2">
    <property type="entry name" value="GLYCOSYLTRANSFERASE 2-LIKE DOMAIN-CONTAINING PROTEIN"/>
    <property type="match status" value="1"/>
</dbReference>
<evidence type="ECO:0000313" key="2">
    <source>
        <dbReference type="EMBL" id="QEW02154.1"/>
    </source>
</evidence>
<dbReference type="Gene3D" id="3.90.550.10">
    <property type="entry name" value="Spore Coat Polysaccharide Biosynthesis Protein SpsA, Chain A"/>
    <property type="match status" value="1"/>
</dbReference>
<keyword evidence="3" id="KW-1185">Reference proteome</keyword>
<dbReference type="Pfam" id="PF00535">
    <property type="entry name" value="Glycos_transf_2"/>
    <property type="match status" value="1"/>
</dbReference>
<dbReference type="EMBL" id="CP044232">
    <property type="protein sequence ID" value="QEW02154.1"/>
    <property type="molecule type" value="Genomic_DNA"/>
</dbReference>
<feature type="domain" description="Glycosyltransferase 2-like" evidence="1">
    <location>
        <begin position="6"/>
        <end position="154"/>
    </location>
</feature>
<dbReference type="InterPro" id="IPR029044">
    <property type="entry name" value="Nucleotide-diphossugar_trans"/>
</dbReference>
<dbReference type="Proteomes" id="UP000325516">
    <property type="component" value="Chromosome"/>
</dbReference>
<protein>
    <submittedName>
        <fullName evidence="2">Glycosyltransferase</fullName>
    </submittedName>
</protein>
<dbReference type="SUPFAM" id="SSF53448">
    <property type="entry name" value="Nucleotide-diphospho-sugar transferases"/>
    <property type="match status" value="1"/>
</dbReference>
<dbReference type="CDD" id="cd00761">
    <property type="entry name" value="Glyco_tranf_GTA_type"/>
    <property type="match status" value="1"/>
</dbReference>
<evidence type="ECO:0000259" key="1">
    <source>
        <dbReference type="Pfam" id="PF00535"/>
    </source>
</evidence>
<gene>
    <name evidence="2" type="ORF">F6J85_02925</name>
</gene>
<dbReference type="InterPro" id="IPR050834">
    <property type="entry name" value="Glycosyltransf_2"/>
</dbReference>
<dbReference type="RefSeq" id="WP_150923754.1">
    <property type="nucleotide sequence ID" value="NZ_CP044232.1"/>
</dbReference>
<reference evidence="3" key="1">
    <citation type="submission" date="2019-09" db="EMBL/GenBank/DDBJ databases">
        <title>Mumia zhuanghuii sp. nov. isolated from the intestinal contents of plateau pika (Ochotona curzoniae) in the Qinghai-Tibet plateau of China.</title>
        <authorList>
            <person name="Tian Z."/>
        </authorList>
    </citation>
    <scope>NUCLEOTIDE SEQUENCE [LARGE SCALE GENOMIC DNA]</scope>
    <source>
        <strain evidence="3">L-031</strain>
    </source>
</reference>
<accession>A0A5J6L0Z5</accession>
<dbReference type="KEGG" id="mlz:F6J85_02925"/>
<sequence>MIADLTVVIPAYNAESTIREAISSAQLAGAARVIVVDDGSTDATANLAAACGAEVHTQENSGAYVARATGSSLLESGYVIFLDADDLLIPEGVKNSVLALDEAPAVAVAAGVVVGFSRSSTRKTKFPIRYSPVNTHSLLTEGYGPWPPCNAVVRVSALRKAEQAAPEPLRPRYGDDYELLLRLSREGYISVRDEATSLYCMDGGKSVKSAESAIRSKELIRAHYSNAYGIAIRPMTEREILQSTQARIARAALSASRPVALIGAAWRWIWSDPRAAAARVGKHFRGLRSRSER</sequence>
<organism evidence="2 3">
    <name type="scientific">Microbacterium lushaniae</name>
    <dbReference type="NCBI Taxonomy" id="2614639"/>
    <lineage>
        <taxon>Bacteria</taxon>
        <taxon>Bacillati</taxon>
        <taxon>Actinomycetota</taxon>
        <taxon>Actinomycetes</taxon>
        <taxon>Micrococcales</taxon>
        <taxon>Microbacteriaceae</taxon>
        <taxon>Microbacterium</taxon>
    </lineage>
</organism>
<dbReference type="InterPro" id="IPR001173">
    <property type="entry name" value="Glyco_trans_2-like"/>
</dbReference>